<dbReference type="OrthoDB" id="5150166at2759"/>
<dbReference type="PANTHER" id="PTHR35339:SF2">
    <property type="entry name" value="DUF2264 DOMAIN-CONTAINING PROTEIN-RELATED"/>
    <property type="match status" value="1"/>
</dbReference>
<dbReference type="EMBL" id="JAPEUV010000023">
    <property type="protein sequence ID" value="KAJ4339330.1"/>
    <property type="molecule type" value="Genomic_DNA"/>
</dbReference>
<dbReference type="PANTHER" id="PTHR35339">
    <property type="entry name" value="LINALOOL DEHYDRATASE_ISOMERASE DOMAIN-CONTAINING PROTEIN"/>
    <property type="match status" value="1"/>
</dbReference>
<evidence type="ECO:0000259" key="2">
    <source>
        <dbReference type="Pfam" id="PF20938"/>
    </source>
</evidence>
<gene>
    <name evidence="3" type="ORF">N0V87_003267</name>
</gene>
<dbReference type="InterPro" id="IPR016624">
    <property type="entry name" value="UCP014753"/>
</dbReference>
<organism evidence="3 4">
    <name type="scientific">Didymella glomerata</name>
    <dbReference type="NCBI Taxonomy" id="749621"/>
    <lineage>
        <taxon>Eukaryota</taxon>
        <taxon>Fungi</taxon>
        <taxon>Dikarya</taxon>
        <taxon>Ascomycota</taxon>
        <taxon>Pezizomycotina</taxon>
        <taxon>Dothideomycetes</taxon>
        <taxon>Pleosporomycetidae</taxon>
        <taxon>Pleosporales</taxon>
        <taxon>Pleosporineae</taxon>
        <taxon>Didymellaceae</taxon>
        <taxon>Didymella</taxon>
    </lineage>
</organism>
<accession>A0A9W8X2L0</accession>
<evidence type="ECO:0000313" key="3">
    <source>
        <dbReference type="EMBL" id="KAJ4339330.1"/>
    </source>
</evidence>
<evidence type="ECO:0000259" key="1">
    <source>
        <dbReference type="Pfam" id="PF10022"/>
    </source>
</evidence>
<evidence type="ECO:0000313" key="4">
    <source>
        <dbReference type="Proteomes" id="UP001140562"/>
    </source>
</evidence>
<dbReference type="AlphaFoldDB" id="A0A9W8X2L0"/>
<comment type="caution">
    <text evidence="3">The sequence shown here is derived from an EMBL/GenBank/DDBJ whole genome shotgun (WGS) entry which is preliminary data.</text>
</comment>
<evidence type="ECO:0008006" key="5">
    <source>
        <dbReference type="Google" id="ProtNLM"/>
    </source>
</evidence>
<dbReference type="PIRSF" id="PIRSF014753">
    <property type="entry name" value="UCP014753"/>
    <property type="match status" value="1"/>
</dbReference>
<keyword evidence="4" id="KW-1185">Reference proteome</keyword>
<reference evidence="3" key="1">
    <citation type="submission" date="2022-10" db="EMBL/GenBank/DDBJ databases">
        <title>Tapping the CABI collections for fungal endophytes: first genome assemblies for Collariella, Neodidymelliopsis, Ascochyta clinopodiicola, Didymella pomorum, Didymosphaeria variabile, Neocosmospora piperis and Neocucurbitaria cava.</title>
        <authorList>
            <person name="Hill R."/>
        </authorList>
    </citation>
    <scope>NUCLEOTIDE SEQUENCE</scope>
    <source>
        <strain evidence="3">IMI 360193</strain>
    </source>
</reference>
<dbReference type="Proteomes" id="UP001140562">
    <property type="component" value="Unassembled WGS sequence"/>
</dbReference>
<dbReference type="InterPro" id="IPR049237">
    <property type="entry name" value="DUF2264_C"/>
</dbReference>
<protein>
    <recommendedName>
        <fullName evidence="5">DUF2264 domain-containing protein</fullName>
    </recommendedName>
</protein>
<proteinExistence type="predicted"/>
<dbReference type="Pfam" id="PF20938">
    <property type="entry name" value="DUF2264_C"/>
    <property type="match status" value="1"/>
</dbReference>
<feature type="domain" description="DUF2264" evidence="2">
    <location>
        <begin position="393"/>
        <end position="506"/>
    </location>
</feature>
<dbReference type="InterPro" id="IPR049349">
    <property type="entry name" value="DUF2264_N"/>
</dbReference>
<dbReference type="Pfam" id="PF10022">
    <property type="entry name" value="DUF2264"/>
    <property type="match status" value="1"/>
</dbReference>
<name>A0A9W8X2L0_9PLEO</name>
<sequence length="529" mass="58844">MPQLSGFSDNAFSTRADFETAAVALLRAIKPYQSPGGARIRLPLATGTHFDDVAAQLEGYARALWAVGTLLHSKISFQAQGVYNELICPYIKGLANGTDPDHDEYWGPVVLRDQRMVEMEIISYALLAAPDAMFHTQTDVAKYNITEWLKTINGKDFPITNWLWFRVMTNLALVEVCGVPYEQVGDAMKEDLDLMECFYLGQGWAADGLWSDDGRQADYYSGSFAIQFSQLIYAKMAQDLDPERCAKFRQRAKEFATTFWKYFDSDGGAIPFGRSLTYRFAFAGFWSVAAFAEVELPSPLNDWGVVKGLLLRHFRWWSSKHDIFNVDGCLNIGFAFQNYYMCEDYNSPQSVYWALKSFLALTLPEDHHFWTAEEKPLPRDDKNTAIKAMDGLSFAEGTLEAVCGALICSDAGASGIKSVALLSSAAAELSTGDVTSTGQVLKPDANTNLMWQRTLIPTIRSETRVLNPGDGLHLMSAVFAVARTSDKIDQYDALDLQKLWDDVPVVRAGELSSRVGGDDRGYIDIQTSS</sequence>
<feature type="domain" description="DUF2264" evidence="1">
    <location>
        <begin position="14"/>
        <end position="377"/>
    </location>
</feature>